<dbReference type="GO" id="GO:0022857">
    <property type="term" value="F:transmembrane transporter activity"/>
    <property type="evidence" value="ECO:0007669"/>
    <property type="project" value="InterPro"/>
</dbReference>
<comment type="caution">
    <text evidence="14">The sequence shown here is derived from an EMBL/GenBank/DDBJ whole genome shotgun (WGS) entry which is preliminary data.</text>
</comment>
<accession>A0A4R6Z728</accession>
<proteinExistence type="inferred from homology"/>
<dbReference type="Pfam" id="PF02472">
    <property type="entry name" value="ExbD"/>
    <property type="match status" value="1"/>
</dbReference>
<comment type="similarity">
    <text evidence="3 12">Belongs to the ExbD/TolR family.</text>
</comment>
<dbReference type="AlphaFoldDB" id="A0A4R6Z728"/>
<keyword evidence="11 13" id="KW-0472">Membrane</keyword>
<evidence type="ECO:0000256" key="12">
    <source>
        <dbReference type="RuleBase" id="RU003879"/>
    </source>
</evidence>
<comment type="subunit">
    <text evidence="4">The accessory proteins ExbB and ExbD seem to form a complex with TonB.</text>
</comment>
<sequence length="131" mass="14203">MSFSTLRNNENPMVDINITPLIDVMLALLLIFMISAPLLTRKIDLPMGGGTDGQPRTVELRLAADGQVLLNDVVLQNVEVEAQLLNWGGQSEKPTLQLRPDGATPHQAVVQLLAQARNAGVASISIETPRR</sequence>
<evidence type="ECO:0000256" key="9">
    <source>
        <dbReference type="ARBA" id="ARBA00022927"/>
    </source>
</evidence>
<protein>
    <submittedName>
        <fullName evidence="14">Biopolymer transport protein ExbD</fullName>
    </submittedName>
</protein>
<evidence type="ECO:0000256" key="4">
    <source>
        <dbReference type="ARBA" id="ARBA00011471"/>
    </source>
</evidence>
<evidence type="ECO:0000256" key="13">
    <source>
        <dbReference type="SAM" id="Phobius"/>
    </source>
</evidence>
<evidence type="ECO:0000256" key="8">
    <source>
        <dbReference type="ARBA" id="ARBA00022692"/>
    </source>
</evidence>
<dbReference type="PANTHER" id="PTHR30558">
    <property type="entry name" value="EXBD MEMBRANE COMPONENT OF PMF-DRIVEN MACROMOLECULE IMPORT SYSTEM"/>
    <property type="match status" value="1"/>
</dbReference>
<keyword evidence="8 12" id="KW-0812">Transmembrane</keyword>
<evidence type="ECO:0000256" key="1">
    <source>
        <dbReference type="ARBA" id="ARBA00003540"/>
    </source>
</evidence>
<dbReference type="GO" id="GO:0015031">
    <property type="term" value="P:protein transport"/>
    <property type="evidence" value="ECO:0007669"/>
    <property type="project" value="UniProtKB-KW"/>
</dbReference>
<evidence type="ECO:0000256" key="6">
    <source>
        <dbReference type="ARBA" id="ARBA00022475"/>
    </source>
</evidence>
<evidence type="ECO:0000256" key="7">
    <source>
        <dbReference type="ARBA" id="ARBA00022519"/>
    </source>
</evidence>
<reference evidence="14 15" key="1">
    <citation type="submission" date="2019-03" db="EMBL/GenBank/DDBJ databases">
        <title>Genomic Encyclopedia of Type Strains, Phase IV (KMG-IV): sequencing the most valuable type-strain genomes for metagenomic binning, comparative biology and taxonomic classification.</title>
        <authorList>
            <person name="Goeker M."/>
        </authorList>
    </citation>
    <scope>NUCLEOTIDE SEQUENCE [LARGE SCALE GENOMIC DNA]</scope>
    <source>
        <strain evidence="14 15">DSM 21667</strain>
    </source>
</reference>
<name>A0A4R6Z728_9GAMM</name>
<dbReference type="PANTHER" id="PTHR30558:SF12">
    <property type="entry name" value="BIOPOLYMER TRANSPORT PROTEIN EXBD"/>
    <property type="match status" value="1"/>
</dbReference>
<gene>
    <name evidence="14" type="ORF">DFR29_102184</name>
</gene>
<keyword evidence="10 13" id="KW-1133">Transmembrane helix</keyword>
<evidence type="ECO:0000256" key="2">
    <source>
        <dbReference type="ARBA" id="ARBA00004249"/>
    </source>
</evidence>
<evidence type="ECO:0000256" key="5">
    <source>
        <dbReference type="ARBA" id="ARBA00022448"/>
    </source>
</evidence>
<comment type="subcellular location">
    <subcellularLocation>
        <location evidence="2">Cell inner membrane</location>
        <topology evidence="2">Single-pass type II membrane protein</topology>
    </subcellularLocation>
    <subcellularLocation>
        <location evidence="12">Cell membrane</location>
        <topology evidence="12">Single-pass type II membrane protein</topology>
    </subcellularLocation>
</comment>
<keyword evidence="9 12" id="KW-0653">Protein transport</keyword>
<evidence type="ECO:0000256" key="10">
    <source>
        <dbReference type="ARBA" id="ARBA00022989"/>
    </source>
</evidence>
<dbReference type="GO" id="GO:0005886">
    <property type="term" value="C:plasma membrane"/>
    <property type="evidence" value="ECO:0007669"/>
    <property type="project" value="UniProtKB-SubCell"/>
</dbReference>
<comment type="function">
    <text evidence="1">Involved in the TonB-dependent energy-dependent transport of various receptor-bound substrates.</text>
</comment>
<dbReference type="Proteomes" id="UP000295293">
    <property type="component" value="Unassembled WGS sequence"/>
</dbReference>
<evidence type="ECO:0000256" key="11">
    <source>
        <dbReference type="ARBA" id="ARBA00023136"/>
    </source>
</evidence>
<evidence type="ECO:0000313" key="14">
    <source>
        <dbReference type="EMBL" id="TDR47524.1"/>
    </source>
</evidence>
<feature type="transmembrane region" description="Helical" evidence="13">
    <location>
        <begin position="20"/>
        <end position="39"/>
    </location>
</feature>
<keyword evidence="15" id="KW-1185">Reference proteome</keyword>
<organism evidence="14 15">
    <name type="scientific">Tahibacter aquaticus</name>
    <dbReference type="NCBI Taxonomy" id="520092"/>
    <lineage>
        <taxon>Bacteria</taxon>
        <taxon>Pseudomonadati</taxon>
        <taxon>Pseudomonadota</taxon>
        <taxon>Gammaproteobacteria</taxon>
        <taxon>Lysobacterales</taxon>
        <taxon>Rhodanobacteraceae</taxon>
        <taxon>Tahibacter</taxon>
    </lineage>
</organism>
<evidence type="ECO:0000256" key="3">
    <source>
        <dbReference type="ARBA" id="ARBA00005811"/>
    </source>
</evidence>
<dbReference type="EMBL" id="SNZH01000002">
    <property type="protein sequence ID" value="TDR47524.1"/>
    <property type="molecule type" value="Genomic_DNA"/>
</dbReference>
<keyword evidence="6" id="KW-1003">Cell membrane</keyword>
<keyword evidence="5 12" id="KW-0813">Transport</keyword>
<evidence type="ECO:0000313" key="15">
    <source>
        <dbReference type="Proteomes" id="UP000295293"/>
    </source>
</evidence>
<dbReference type="InterPro" id="IPR003400">
    <property type="entry name" value="ExbD"/>
</dbReference>
<keyword evidence="7" id="KW-0997">Cell inner membrane</keyword>
<dbReference type="Gene3D" id="3.30.420.270">
    <property type="match status" value="1"/>
</dbReference>
<dbReference type="RefSeq" id="WP_166653857.1">
    <property type="nucleotide sequence ID" value="NZ_SNZH01000002.1"/>
</dbReference>